<proteinExistence type="predicted"/>
<accession>A0A9P4NFX8</accession>
<evidence type="ECO:0000313" key="2">
    <source>
        <dbReference type="Proteomes" id="UP000800235"/>
    </source>
</evidence>
<dbReference type="PANTHER" id="PTHR42085">
    <property type="entry name" value="F-BOX DOMAIN-CONTAINING PROTEIN"/>
    <property type="match status" value="1"/>
</dbReference>
<gene>
    <name evidence="1" type="ORF">EJ08DRAFT_702676</name>
</gene>
<evidence type="ECO:0008006" key="3">
    <source>
        <dbReference type="Google" id="ProtNLM"/>
    </source>
</evidence>
<dbReference type="AlphaFoldDB" id="A0A9P4NFX8"/>
<name>A0A9P4NFX8_9PEZI</name>
<dbReference type="OrthoDB" id="62952at2759"/>
<sequence length="242" mass="27663">MAKGFLDLPAEIRIQIYKSCFFKGKSTEVNLQKSERLSSQLLRTCSQVYHEGLEFLYSSNTFLFGAKSDWKSHQAFHGEHKATIKTHPSSLIKHVQINDTYLVDGFNERIPKLSGLTDVCLIFSIVMPSYAAGERFTDKELFDVLVSETYTHDSWAGYNAEGFKTSSIHALLVARSTTRVHLLLEIDSTNDTRFNMCYDIVADPSVAYGHTLAFVKRLKEVRGEYLHWDEEEYVEKVEEVVT</sequence>
<organism evidence="1 2">
    <name type="scientific">Tothia fuscella</name>
    <dbReference type="NCBI Taxonomy" id="1048955"/>
    <lineage>
        <taxon>Eukaryota</taxon>
        <taxon>Fungi</taxon>
        <taxon>Dikarya</taxon>
        <taxon>Ascomycota</taxon>
        <taxon>Pezizomycotina</taxon>
        <taxon>Dothideomycetes</taxon>
        <taxon>Pleosporomycetidae</taxon>
        <taxon>Venturiales</taxon>
        <taxon>Cylindrosympodiaceae</taxon>
        <taxon>Tothia</taxon>
    </lineage>
</organism>
<reference evidence="1" key="1">
    <citation type="journal article" date="2020" name="Stud. Mycol.">
        <title>101 Dothideomycetes genomes: a test case for predicting lifestyles and emergence of pathogens.</title>
        <authorList>
            <person name="Haridas S."/>
            <person name="Albert R."/>
            <person name="Binder M."/>
            <person name="Bloem J."/>
            <person name="Labutti K."/>
            <person name="Salamov A."/>
            <person name="Andreopoulos B."/>
            <person name="Baker S."/>
            <person name="Barry K."/>
            <person name="Bills G."/>
            <person name="Bluhm B."/>
            <person name="Cannon C."/>
            <person name="Castanera R."/>
            <person name="Culley D."/>
            <person name="Daum C."/>
            <person name="Ezra D."/>
            <person name="Gonzalez J."/>
            <person name="Henrissat B."/>
            <person name="Kuo A."/>
            <person name="Liang C."/>
            <person name="Lipzen A."/>
            <person name="Lutzoni F."/>
            <person name="Magnuson J."/>
            <person name="Mondo S."/>
            <person name="Nolan M."/>
            <person name="Ohm R."/>
            <person name="Pangilinan J."/>
            <person name="Park H.-J."/>
            <person name="Ramirez L."/>
            <person name="Alfaro M."/>
            <person name="Sun H."/>
            <person name="Tritt A."/>
            <person name="Yoshinaga Y."/>
            <person name="Zwiers L.-H."/>
            <person name="Turgeon B."/>
            <person name="Goodwin S."/>
            <person name="Spatafora J."/>
            <person name="Crous P."/>
            <person name="Grigoriev I."/>
        </authorList>
    </citation>
    <scope>NUCLEOTIDE SEQUENCE</scope>
    <source>
        <strain evidence="1">CBS 130266</strain>
    </source>
</reference>
<comment type="caution">
    <text evidence="1">The sequence shown here is derived from an EMBL/GenBank/DDBJ whole genome shotgun (WGS) entry which is preliminary data.</text>
</comment>
<keyword evidence="2" id="KW-1185">Reference proteome</keyword>
<dbReference type="PANTHER" id="PTHR42085:SF1">
    <property type="entry name" value="F-BOX DOMAIN-CONTAINING PROTEIN"/>
    <property type="match status" value="1"/>
</dbReference>
<dbReference type="Proteomes" id="UP000800235">
    <property type="component" value="Unassembled WGS sequence"/>
</dbReference>
<dbReference type="EMBL" id="MU007115">
    <property type="protein sequence ID" value="KAF2419874.1"/>
    <property type="molecule type" value="Genomic_DNA"/>
</dbReference>
<evidence type="ECO:0000313" key="1">
    <source>
        <dbReference type="EMBL" id="KAF2419874.1"/>
    </source>
</evidence>
<protein>
    <recommendedName>
        <fullName evidence="3">F-box domain-containing protein</fullName>
    </recommendedName>
</protein>
<dbReference type="InterPro" id="IPR038883">
    <property type="entry name" value="AN11006-like"/>
</dbReference>